<feature type="region of interest" description="Disordered" evidence="2">
    <location>
        <begin position="55"/>
        <end position="105"/>
    </location>
</feature>
<evidence type="ECO:0000256" key="1">
    <source>
        <dbReference type="SAM" id="Coils"/>
    </source>
</evidence>
<accession>A0A250X657</accession>
<feature type="compositionally biased region" description="Pro residues" evidence="2">
    <location>
        <begin position="60"/>
        <end position="74"/>
    </location>
</feature>
<keyword evidence="4" id="KW-1185">Reference proteome</keyword>
<proteinExistence type="predicted"/>
<reference evidence="3 4" key="1">
    <citation type="submission" date="2017-08" db="EMBL/GenBank/DDBJ databases">
        <title>Acidophilic green algal genome provides insights into adaptation to an acidic environment.</title>
        <authorList>
            <person name="Hirooka S."/>
            <person name="Hirose Y."/>
            <person name="Kanesaki Y."/>
            <person name="Higuchi S."/>
            <person name="Fujiwara T."/>
            <person name="Onuma R."/>
            <person name="Era A."/>
            <person name="Ohbayashi R."/>
            <person name="Uzuka A."/>
            <person name="Nozaki H."/>
            <person name="Yoshikawa H."/>
            <person name="Miyagishima S.Y."/>
        </authorList>
    </citation>
    <scope>NUCLEOTIDE SEQUENCE [LARGE SCALE GENOMIC DNA]</scope>
    <source>
        <strain evidence="3 4">NIES-2499</strain>
    </source>
</reference>
<gene>
    <name evidence="3" type="ORF">CEUSTIGMA_g6004.t1</name>
</gene>
<comment type="caution">
    <text evidence="3">The sequence shown here is derived from an EMBL/GenBank/DDBJ whole genome shotgun (WGS) entry which is preliminary data.</text>
</comment>
<name>A0A250X657_9CHLO</name>
<dbReference type="Proteomes" id="UP000232323">
    <property type="component" value="Unassembled WGS sequence"/>
</dbReference>
<evidence type="ECO:0000313" key="3">
    <source>
        <dbReference type="EMBL" id="GAX78564.1"/>
    </source>
</evidence>
<evidence type="ECO:0000313" key="4">
    <source>
        <dbReference type="Proteomes" id="UP000232323"/>
    </source>
</evidence>
<organism evidence="3 4">
    <name type="scientific">Chlamydomonas eustigma</name>
    <dbReference type="NCBI Taxonomy" id="1157962"/>
    <lineage>
        <taxon>Eukaryota</taxon>
        <taxon>Viridiplantae</taxon>
        <taxon>Chlorophyta</taxon>
        <taxon>core chlorophytes</taxon>
        <taxon>Chlorophyceae</taxon>
        <taxon>CS clade</taxon>
        <taxon>Chlamydomonadales</taxon>
        <taxon>Chlamydomonadaceae</taxon>
        <taxon>Chlamydomonas</taxon>
    </lineage>
</organism>
<keyword evidence="1" id="KW-0175">Coiled coil</keyword>
<feature type="coiled-coil region" evidence="1">
    <location>
        <begin position="4"/>
        <end position="35"/>
    </location>
</feature>
<sequence length="105" mass="11420">MDDIESLKKAMEAMEQRHNEAMELLREQVIQAKEQAALVPLLQTQLAQANAQLHDQVHAPDPPPAAAPAAPPVQLPGVPVELLGVQDNLRRGWPGRGPKRSEGGR</sequence>
<protein>
    <submittedName>
        <fullName evidence="3">Uncharacterized protein</fullName>
    </submittedName>
</protein>
<dbReference type="EMBL" id="BEGY01000033">
    <property type="protein sequence ID" value="GAX78564.1"/>
    <property type="molecule type" value="Genomic_DNA"/>
</dbReference>
<evidence type="ECO:0000256" key="2">
    <source>
        <dbReference type="SAM" id="MobiDB-lite"/>
    </source>
</evidence>
<dbReference type="AlphaFoldDB" id="A0A250X657"/>